<dbReference type="OrthoDB" id="1493222at2"/>
<dbReference type="Proteomes" id="UP000651837">
    <property type="component" value="Unassembled WGS sequence"/>
</dbReference>
<comment type="caution">
    <text evidence="3">The sequence shown here is derived from an EMBL/GenBank/DDBJ whole genome shotgun (WGS) entry which is preliminary data.</text>
</comment>
<accession>A0A316E6Q1</accession>
<sequence length="190" mass="20505">MDFSTMNIWCWLIPLLVGLLCAYFGYLIGKGNTKTIDNSQDLKLLQDKNVKLKADLDACKGKLSAGAAMAAAGGAVAAASLTSEPAKEKEIPFDAAAAKAAMGKVIKKDDLKVVEGIGPKISGMFNDAGIKTWKALSETAVSDCQKILNGGGDRYKVHDPASWPMQARMCYEGKWKELAKWQDEHDHGKL</sequence>
<keyword evidence="1" id="KW-1133">Transmembrane helix</keyword>
<keyword evidence="1" id="KW-0472">Membrane</keyword>
<organism evidence="3 4">
    <name type="scientific">Maribacter polysiphoniae</name>
    <dbReference type="NCBI Taxonomy" id="429344"/>
    <lineage>
        <taxon>Bacteria</taxon>
        <taxon>Pseudomonadati</taxon>
        <taxon>Bacteroidota</taxon>
        <taxon>Flavobacteriia</taxon>
        <taxon>Flavobacteriales</taxon>
        <taxon>Flavobacteriaceae</taxon>
        <taxon>Maribacter</taxon>
    </lineage>
</organism>
<evidence type="ECO:0000256" key="1">
    <source>
        <dbReference type="SAM" id="Phobius"/>
    </source>
</evidence>
<evidence type="ECO:0000313" key="4">
    <source>
        <dbReference type="Proteomes" id="UP000245667"/>
    </source>
</evidence>
<keyword evidence="3" id="KW-0255">Endonuclease</keyword>
<keyword evidence="5" id="KW-1185">Reference proteome</keyword>
<gene>
    <name evidence="2" type="ORF">HZY62_06530</name>
    <name evidence="3" type="ORF">LX92_00438</name>
</gene>
<proteinExistence type="predicted"/>
<feature type="transmembrane region" description="Helical" evidence="1">
    <location>
        <begin position="6"/>
        <end position="28"/>
    </location>
</feature>
<keyword evidence="1" id="KW-0812">Transmembrane</keyword>
<dbReference type="AlphaFoldDB" id="A0A316E6Q1"/>
<dbReference type="RefSeq" id="WP_109648625.1">
    <property type="nucleotide sequence ID" value="NZ_JACWLN010000002.1"/>
</dbReference>
<evidence type="ECO:0000313" key="3">
    <source>
        <dbReference type="EMBL" id="PWK25695.1"/>
    </source>
</evidence>
<reference evidence="2 5" key="2">
    <citation type="submission" date="2020-07" db="EMBL/GenBank/DDBJ databases">
        <title>The draft genome sequence of Maribacter polysiphoniae KCTC 22021.</title>
        <authorList>
            <person name="Mu L."/>
        </authorList>
    </citation>
    <scope>NUCLEOTIDE SEQUENCE [LARGE SCALE GENOMIC DNA]</scope>
    <source>
        <strain evidence="2 5">KCTC 22021</strain>
    </source>
</reference>
<dbReference type="EMBL" id="JACWLN010000002">
    <property type="protein sequence ID" value="MBD1260234.1"/>
    <property type="molecule type" value="Genomic_DNA"/>
</dbReference>
<dbReference type="GO" id="GO:0004519">
    <property type="term" value="F:endonuclease activity"/>
    <property type="evidence" value="ECO:0007669"/>
    <property type="project" value="UniProtKB-KW"/>
</dbReference>
<evidence type="ECO:0000313" key="2">
    <source>
        <dbReference type="EMBL" id="MBD1260234.1"/>
    </source>
</evidence>
<name>A0A316E6Q1_9FLAO</name>
<evidence type="ECO:0000313" key="5">
    <source>
        <dbReference type="Proteomes" id="UP000651837"/>
    </source>
</evidence>
<keyword evidence="3" id="KW-0378">Hydrolase</keyword>
<reference evidence="3 4" key="1">
    <citation type="submission" date="2018-05" db="EMBL/GenBank/DDBJ databases">
        <title>Genomic Encyclopedia of Archaeal and Bacterial Type Strains, Phase II (KMG-II): from individual species to whole genera.</title>
        <authorList>
            <person name="Goeker M."/>
        </authorList>
    </citation>
    <scope>NUCLEOTIDE SEQUENCE [LARGE SCALE GENOMIC DNA]</scope>
    <source>
        <strain evidence="3 4">DSM 23514</strain>
    </source>
</reference>
<dbReference type="Proteomes" id="UP000245667">
    <property type="component" value="Unassembled WGS sequence"/>
</dbReference>
<keyword evidence="3" id="KW-0540">Nuclease</keyword>
<dbReference type="EMBL" id="QGGQ01000001">
    <property type="protein sequence ID" value="PWK25695.1"/>
    <property type="molecule type" value="Genomic_DNA"/>
</dbReference>
<protein>
    <submittedName>
        <fullName evidence="3">Putative flap endonuclease-1-like 5' DNA nuclease</fullName>
    </submittedName>
</protein>